<name>A0ACB8SI38_9AGAM</name>
<protein>
    <submittedName>
        <fullName evidence="1">Uncharacterized protein</fullName>
    </submittedName>
</protein>
<proteinExistence type="predicted"/>
<organism evidence="1 2">
    <name type="scientific">Artomyces pyxidatus</name>
    <dbReference type="NCBI Taxonomy" id="48021"/>
    <lineage>
        <taxon>Eukaryota</taxon>
        <taxon>Fungi</taxon>
        <taxon>Dikarya</taxon>
        <taxon>Basidiomycota</taxon>
        <taxon>Agaricomycotina</taxon>
        <taxon>Agaricomycetes</taxon>
        <taxon>Russulales</taxon>
        <taxon>Auriscalpiaceae</taxon>
        <taxon>Artomyces</taxon>
    </lineage>
</organism>
<reference evidence="1" key="2">
    <citation type="journal article" date="2022" name="New Phytol.">
        <title>Evolutionary transition to the ectomycorrhizal habit in the genomes of a hyperdiverse lineage of mushroom-forming fungi.</title>
        <authorList>
            <person name="Looney B."/>
            <person name="Miyauchi S."/>
            <person name="Morin E."/>
            <person name="Drula E."/>
            <person name="Courty P.E."/>
            <person name="Kohler A."/>
            <person name="Kuo A."/>
            <person name="LaButti K."/>
            <person name="Pangilinan J."/>
            <person name="Lipzen A."/>
            <person name="Riley R."/>
            <person name="Andreopoulos W."/>
            <person name="He G."/>
            <person name="Johnson J."/>
            <person name="Nolan M."/>
            <person name="Tritt A."/>
            <person name="Barry K.W."/>
            <person name="Grigoriev I.V."/>
            <person name="Nagy L.G."/>
            <person name="Hibbett D."/>
            <person name="Henrissat B."/>
            <person name="Matheny P.B."/>
            <person name="Labbe J."/>
            <person name="Martin F.M."/>
        </authorList>
    </citation>
    <scope>NUCLEOTIDE SEQUENCE</scope>
    <source>
        <strain evidence="1">HHB10654</strain>
    </source>
</reference>
<accession>A0ACB8SI38</accession>
<evidence type="ECO:0000313" key="2">
    <source>
        <dbReference type="Proteomes" id="UP000814140"/>
    </source>
</evidence>
<sequence>MTTSTAPGLSASLSAEADLLRLQKSDQQQTSGTFGGESDPASSLRQAALKTLRSKRRKPVTGSDISSALPVRPTAVVDSVQLDYGQEEPTPALPPPSAPEPVSAVASVPASKVDAAASSLDNDATTREEGEISENEDPPPPKPAPKPTPPAKIPAKIFPKPASPPASRSVASASASVAKPPIPPPTKVEPLAPPPPVTPTSSKLSSQRSSLGDPMVPLTPLTGSTDNFRLEHSSYIIDAAHVRPGLTLSQEQYNAAKDIVLDLLGWGVPPEYLVDCGLSREIVYYVFTELNLRLPSNLDTTGIPPFPPTDKLAALLGAADLSFQKTPVQPVPGNNYAPRNSISHPSLPPRPIAPQGVAKAPRPSSTALNSLSASAPAFVPRPAPSSPDTHVPSTVVMSPEDSLAAMEQQKRQELLARKAVQASRRRKDSSMATSFSGDGSSPEKPVAVSSETRPKPVVPQASVDDFLKTIDPTNGSIARARRASSPEPMQVDEDIPGLGGSFSEYRPVSRPSMHAPPPPLPPPDRLPSPSMLDSVDFSNDGDSPEERRMVERALGLDETPPKESASSSSSAPISAVPSARSSTTPQPTAPIPRRGMKRPVAADFVDIDSGPATNPYAIVAPSRTGSIGNGYTHGGPTSHPNPHVRRKMNAAAAGGFASVSNMRRCVIDLSDSEDGGDDDEEEMPPTPAPEPTEAAKLELEIERMRRKIREREEQQRQKMIAVGCGFCGCGMLLSDVDGQASSGRATPTLPSTPVLAAAQPAVSGKQESVDAAGSAERTTPQSAARGVAENGKWQASVMGALFSSFVSAL</sequence>
<keyword evidence="2" id="KW-1185">Reference proteome</keyword>
<evidence type="ECO:0000313" key="1">
    <source>
        <dbReference type="EMBL" id="KAI0056113.1"/>
    </source>
</evidence>
<comment type="caution">
    <text evidence="1">The sequence shown here is derived from an EMBL/GenBank/DDBJ whole genome shotgun (WGS) entry which is preliminary data.</text>
</comment>
<gene>
    <name evidence="1" type="ORF">BV25DRAFT_1652190</name>
</gene>
<reference evidence="1" key="1">
    <citation type="submission" date="2021-03" db="EMBL/GenBank/DDBJ databases">
        <authorList>
            <consortium name="DOE Joint Genome Institute"/>
            <person name="Ahrendt S."/>
            <person name="Looney B.P."/>
            <person name="Miyauchi S."/>
            <person name="Morin E."/>
            <person name="Drula E."/>
            <person name="Courty P.E."/>
            <person name="Chicoki N."/>
            <person name="Fauchery L."/>
            <person name="Kohler A."/>
            <person name="Kuo A."/>
            <person name="Labutti K."/>
            <person name="Pangilinan J."/>
            <person name="Lipzen A."/>
            <person name="Riley R."/>
            <person name="Andreopoulos W."/>
            <person name="He G."/>
            <person name="Johnson J."/>
            <person name="Barry K.W."/>
            <person name="Grigoriev I.V."/>
            <person name="Nagy L."/>
            <person name="Hibbett D."/>
            <person name="Henrissat B."/>
            <person name="Matheny P.B."/>
            <person name="Labbe J."/>
            <person name="Martin F."/>
        </authorList>
    </citation>
    <scope>NUCLEOTIDE SEQUENCE</scope>
    <source>
        <strain evidence="1">HHB10654</strain>
    </source>
</reference>
<dbReference type="EMBL" id="MU277271">
    <property type="protein sequence ID" value="KAI0056113.1"/>
    <property type="molecule type" value="Genomic_DNA"/>
</dbReference>
<dbReference type="Proteomes" id="UP000814140">
    <property type="component" value="Unassembled WGS sequence"/>
</dbReference>